<dbReference type="AlphaFoldDB" id="A0A926EN54"/>
<evidence type="ECO:0000313" key="2">
    <source>
        <dbReference type="Proteomes" id="UP000655830"/>
    </source>
</evidence>
<accession>A0A926EN54</accession>
<comment type="caution">
    <text evidence="1">The sequence shown here is derived from an EMBL/GenBank/DDBJ whole genome shotgun (WGS) entry which is preliminary data.</text>
</comment>
<dbReference type="RefSeq" id="WP_249334461.1">
    <property type="nucleotide sequence ID" value="NZ_JACRSY010000056.1"/>
</dbReference>
<protein>
    <submittedName>
        <fullName evidence="1">Uncharacterized protein</fullName>
    </submittedName>
</protein>
<keyword evidence="2" id="KW-1185">Reference proteome</keyword>
<proteinExistence type="predicted"/>
<dbReference type="Proteomes" id="UP000655830">
    <property type="component" value="Unassembled WGS sequence"/>
</dbReference>
<organism evidence="1 2">
    <name type="scientific">Zhenhengia yiwuensis</name>
    <dbReference type="NCBI Taxonomy" id="2763666"/>
    <lineage>
        <taxon>Bacteria</taxon>
        <taxon>Bacillati</taxon>
        <taxon>Bacillota</taxon>
        <taxon>Clostridia</taxon>
        <taxon>Lachnospirales</taxon>
        <taxon>Lachnospiraceae</taxon>
        <taxon>Zhenhengia</taxon>
    </lineage>
</organism>
<evidence type="ECO:0000313" key="1">
    <source>
        <dbReference type="EMBL" id="MBC8581505.1"/>
    </source>
</evidence>
<sequence length="128" mass="14865">MDIKTLDRLAKNNRPIRQKITLQERCYYVAMRGLYSQYKSGEIDLAQAEHDKEVVEDALYLCKSNKTSNKQVIHLNKEAVVNAVLLELGRYVSCGATYQERERAYPRQLFETRIIKMIDEAYGLKVSC</sequence>
<name>A0A926EN54_9FIRM</name>
<dbReference type="EMBL" id="JACRSY010000056">
    <property type="protein sequence ID" value="MBC8581505.1"/>
    <property type="molecule type" value="Genomic_DNA"/>
</dbReference>
<gene>
    <name evidence="1" type="ORF">H8718_18645</name>
</gene>
<reference evidence="1" key="1">
    <citation type="submission" date="2020-08" db="EMBL/GenBank/DDBJ databases">
        <title>Genome public.</title>
        <authorList>
            <person name="Liu C."/>
            <person name="Sun Q."/>
        </authorList>
    </citation>
    <scope>NUCLEOTIDE SEQUENCE</scope>
    <source>
        <strain evidence="1">NSJ-12</strain>
    </source>
</reference>